<reference evidence="3 4" key="1">
    <citation type="submission" date="2023-08" db="EMBL/GenBank/DDBJ databases">
        <title>Complete Genome and Methylome dissection of Serratia fonticola NEB369.</title>
        <authorList>
            <person name="Fomenkov A."/>
            <person name="Roberts R.D."/>
        </authorList>
    </citation>
    <scope>NUCLEOTIDE SEQUENCE [LARGE SCALE GENOMIC DNA]</scope>
    <source>
        <strain evidence="3 4">NEB369</strain>
    </source>
</reference>
<sequence>MTENWRPVPGYEDRYEVSDQGNVRSRSFMQRYLLRTGVEAFRQTKPRIIAQQVTNSGYALVHLHLNGHRQARTVHTLVAAGFLPGTSEVVNHLNGNKLDNRLCNLERATYSENILHAVATGLNPQAIRVQHPTTGEIFPSISQAAKASRVNHRTVATWKRL</sequence>
<dbReference type="RefSeq" id="WP_309204814.1">
    <property type="nucleotide sequence ID" value="NZ_CP133586.1"/>
</dbReference>
<dbReference type="EMBL" id="CP133586">
    <property type="protein sequence ID" value="WMT12553.1"/>
    <property type="molecule type" value="Genomic_DNA"/>
</dbReference>
<dbReference type="InterPro" id="IPR003615">
    <property type="entry name" value="HNH_nuc"/>
</dbReference>
<keyword evidence="4" id="KW-1185">Reference proteome</keyword>
<dbReference type="Proteomes" id="UP001235341">
    <property type="component" value="Chromosome"/>
</dbReference>
<dbReference type="Pfam" id="PF13392">
    <property type="entry name" value="HNH_3"/>
    <property type="match status" value="1"/>
</dbReference>
<dbReference type="Gene3D" id="3.90.75.20">
    <property type="match status" value="1"/>
</dbReference>
<evidence type="ECO:0000259" key="1">
    <source>
        <dbReference type="Pfam" id="PF07463"/>
    </source>
</evidence>
<organism evidence="3 4">
    <name type="scientific">Serratia fonticola</name>
    <dbReference type="NCBI Taxonomy" id="47917"/>
    <lineage>
        <taxon>Bacteria</taxon>
        <taxon>Pseudomonadati</taxon>
        <taxon>Pseudomonadota</taxon>
        <taxon>Gammaproteobacteria</taxon>
        <taxon>Enterobacterales</taxon>
        <taxon>Yersiniaceae</taxon>
        <taxon>Serratia</taxon>
    </lineage>
</organism>
<dbReference type="SUPFAM" id="SSF54060">
    <property type="entry name" value="His-Me finger endonucleases"/>
    <property type="match status" value="1"/>
</dbReference>
<name>A0ABY9PIJ1_SERFO</name>
<evidence type="ECO:0000313" key="3">
    <source>
        <dbReference type="EMBL" id="WMT12553.1"/>
    </source>
</evidence>
<feature type="domain" description="HNH nuclease" evidence="2">
    <location>
        <begin position="83"/>
        <end position="113"/>
    </location>
</feature>
<evidence type="ECO:0000259" key="2">
    <source>
        <dbReference type="Pfam" id="PF13392"/>
    </source>
</evidence>
<gene>
    <name evidence="3" type="ORF">RFB13_14885</name>
</gene>
<evidence type="ECO:0000313" key="4">
    <source>
        <dbReference type="Proteomes" id="UP001235341"/>
    </source>
</evidence>
<accession>A0ABY9PIJ1</accession>
<dbReference type="InterPro" id="IPR010902">
    <property type="entry name" value="NUMOD4"/>
</dbReference>
<feature type="domain" description="NUMOD4" evidence="1">
    <location>
        <begin position="3"/>
        <end position="64"/>
    </location>
</feature>
<dbReference type="Pfam" id="PF07463">
    <property type="entry name" value="NUMOD4"/>
    <property type="match status" value="1"/>
</dbReference>
<dbReference type="InterPro" id="IPR044925">
    <property type="entry name" value="His-Me_finger_sf"/>
</dbReference>
<proteinExistence type="predicted"/>
<protein>
    <submittedName>
        <fullName evidence="3">NUMOD4 domain-containing protein</fullName>
    </submittedName>
</protein>